<name>A0A9W6M3L2_9MICO</name>
<keyword evidence="2" id="KW-1185">Reference proteome</keyword>
<sequence length="70" mass="7178">MDAADPADGAARSADASTEAIAEQWRDDLLSALDVIEDQPLSERAASYAALHDELARRLDSGPAGPAGAA</sequence>
<dbReference type="AlphaFoldDB" id="A0A9W6M3L2"/>
<dbReference type="Proteomes" id="UP001142317">
    <property type="component" value="Unassembled WGS sequence"/>
</dbReference>
<evidence type="ECO:0000313" key="2">
    <source>
        <dbReference type="Proteomes" id="UP001142317"/>
    </source>
</evidence>
<evidence type="ECO:0000313" key="1">
    <source>
        <dbReference type="EMBL" id="GLJ80086.1"/>
    </source>
</evidence>
<proteinExistence type="predicted"/>
<accession>A0A9W6M3L2</accession>
<reference evidence="1" key="2">
    <citation type="submission" date="2023-01" db="EMBL/GenBank/DDBJ databases">
        <authorList>
            <person name="Sun Q."/>
            <person name="Evtushenko L."/>
        </authorList>
    </citation>
    <scope>NUCLEOTIDE SEQUENCE</scope>
    <source>
        <strain evidence="1">VKM Ac-1447</strain>
    </source>
</reference>
<gene>
    <name evidence="1" type="ORF">GCM10017586_17690</name>
</gene>
<organism evidence="1 2">
    <name type="scientific">Microbacterium imperiale</name>
    <dbReference type="NCBI Taxonomy" id="33884"/>
    <lineage>
        <taxon>Bacteria</taxon>
        <taxon>Bacillati</taxon>
        <taxon>Actinomycetota</taxon>
        <taxon>Actinomycetes</taxon>
        <taxon>Micrococcales</taxon>
        <taxon>Microbacteriaceae</taxon>
        <taxon>Microbacterium</taxon>
    </lineage>
</organism>
<protein>
    <submittedName>
        <fullName evidence="1">Uncharacterized protein</fullName>
    </submittedName>
</protein>
<comment type="caution">
    <text evidence="1">The sequence shown here is derived from an EMBL/GenBank/DDBJ whole genome shotgun (WGS) entry which is preliminary data.</text>
</comment>
<dbReference type="EMBL" id="BSEO01000011">
    <property type="protein sequence ID" value="GLJ80086.1"/>
    <property type="molecule type" value="Genomic_DNA"/>
</dbReference>
<reference evidence="1" key="1">
    <citation type="journal article" date="2014" name="Int. J. Syst. Evol. Microbiol.">
        <title>Complete genome sequence of Corynebacterium casei LMG S-19264T (=DSM 44701T), isolated from a smear-ripened cheese.</title>
        <authorList>
            <consortium name="US DOE Joint Genome Institute (JGI-PGF)"/>
            <person name="Walter F."/>
            <person name="Albersmeier A."/>
            <person name="Kalinowski J."/>
            <person name="Ruckert C."/>
        </authorList>
    </citation>
    <scope>NUCLEOTIDE SEQUENCE</scope>
    <source>
        <strain evidence="1">VKM Ac-1447</strain>
    </source>
</reference>